<proteinExistence type="predicted"/>
<dbReference type="Proteomes" id="UP000318741">
    <property type="component" value="Chromosome"/>
</dbReference>
<organism evidence="2 3">
    <name type="scientific">Alienimonas californiensis</name>
    <dbReference type="NCBI Taxonomy" id="2527989"/>
    <lineage>
        <taxon>Bacteria</taxon>
        <taxon>Pseudomonadati</taxon>
        <taxon>Planctomycetota</taxon>
        <taxon>Planctomycetia</taxon>
        <taxon>Planctomycetales</taxon>
        <taxon>Planctomycetaceae</taxon>
        <taxon>Alienimonas</taxon>
    </lineage>
</organism>
<sequence>MPRSASDRSLLRGWAFAALALAPLTFSTLTLTGCSEDRGGETAPEEVEPDGQSEPPA</sequence>
<protein>
    <submittedName>
        <fullName evidence="2">Uncharacterized protein</fullName>
    </submittedName>
</protein>
<name>A0A517P716_9PLAN</name>
<evidence type="ECO:0000256" key="1">
    <source>
        <dbReference type="SAM" id="MobiDB-lite"/>
    </source>
</evidence>
<reference evidence="2 3" key="1">
    <citation type="submission" date="2019-02" db="EMBL/GenBank/DDBJ databases">
        <title>Deep-cultivation of Planctomycetes and their phenomic and genomic characterization uncovers novel biology.</title>
        <authorList>
            <person name="Wiegand S."/>
            <person name="Jogler M."/>
            <person name="Boedeker C."/>
            <person name="Pinto D."/>
            <person name="Vollmers J."/>
            <person name="Rivas-Marin E."/>
            <person name="Kohn T."/>
            <person name="Peeters S.H."/>
            <person name="Heuer A."/>
            <person name="Rast P."/>
            <person name="Oberbeckmann S."/>
            <person name="Bunk B."/>
            <person name="Jeske O."/>
            <person name="Meyerdierks A."/>
            <person name="Storesund J.E."/>
            <person name="Kallscheuer N."/>
            <person name="Luecker S."/>
            <person name="Lage O.M."/>
            <person name="Pohl T."/>
            <person name="Merkel B.J."/>
            <person name="Hornburger P."/>
            <person name="Mueller R.-W."/>
            <person name="Bruemmer F."/>
            <person name="Labrenz M."/>
            <person name="Spormann A.M."/>
            <person name="Op den Camp H."/>
            <person name="Overmann J."/>
            <person name="Amann R."/>
            <person name="Jetten M.S.M."/>
            <person name="Mascher T."/>
            <person name="Medema M.H."/>
            <person name="Devos D.P."/>
            <person name="Kaster A.-K."/>
            <person name="Ovreas L."/>
            <person name="Rohde M."/>
            <person name="Galperin M.Y."/>
            <person name="Jogler C."/>
        </authorList>
    </citation>
    <scope>NUCLEOTIDE SEQUENCE [LARGE SCALE GENOMIC DNA]</scope>
    <source>
        <strain evidence="2 3">CA12</strain>
    </source>
</reference>
<gene>
    <name evidence="2" type="ORF">CA12_12450</name>
</gene>
<keyword evidence="3" id="KW-1185">Reference proteome</keyword>
<dbReference type="PROSITE" id="PS51257">
    <property type="entry name" value="PROKAR_LIPOPROTEIN"/>
    <property type="match status" value="1"/>
</dbReference>
<dbReference type="KEGG" id="acaf:CA12_12450"/>
<evidence type="ECO:0000313" key="3">
    <source>
        <dbReference type="Proteomes" id="UP000318741"/>
    </source>
</evidence>
<accession>A0A517P716</accession>
<evidence type="ECO:0000313" key="2">
    <source>
        <dbReference type="EMBL" id="QDT15164.1"/>
    </source>
</evidence>
<dbReference type="RefSeq" id="WP_165700589.1">
    <property type="nucleotide sequence ID" value="NZ_CP036265.1"/>
</dbReference>
<dbReference type="EMBL" id="CP036265">
    <property type="protein sequence ID" value="QDT15164.1"/>
    <property type="molecule type" value="Genomic_DNA"/>
</dbReference>
<feature type="region of interest" description="Disordered" evidence="1">
    <location>
        <begin position="33"/>
        <end position="57"/>
    </location>
</feature>
<dbReference type="AlphaFoldDB" id="A0A517P716"/>